<accession>A0A060TAD4</accession>
<protein>
    <submittedName>
        <fullName evidence="15">ARAD1D26136p</fullName>
    </submittedName>
</protein>
<keyword evidence="6" id="KW-0274">FAD</keyword>
<keyword evidence="5 13" id="KW-0812">Transmembrane</keyword>
<feature type="domain" description="FAD-binding FR-type" evidence="14">
    <location>
        <begin position="381"/>
        <end position="502"/>
    </location>
</feature>
<dbReference type="Gene3D" id="3.40.50.80">
    <property type="entry name" value="Nucleotide-binding domain of ferredoxin-NADP reductase (FNR) module"/>
    <property type="match status" value="1"/>
</dbReference>
<keyword evidence="7" id="KW-0249">Electron transport</keyword>
<reference evidence="15" key="2">
    <citation type="submission" date="2014-06" db="EMBL/GenBank/DDBJ databases">
        <title>The complete genome of Blastobotrys (Arxula) adeninivorans LS3 - a yeast of biotechnological interest.</title>
        <authorList>
            <person name="Kunze G."/>
            <person name="Gaillardin C."/>
            <person name="Czernicka M."/>
            <person name="Durrens P."/>
            <person name="Martin T."/>
            <person name="Boer E."/>
            <person name="Gabaldon T."/>
            <person name="Cruz J."/>
            <person name="Talla E."/>
            <person name="Marck C."/>
            <person name="Goffeau A."/>
            <person name="Barbe V."/>
            <person name="Baret P."/>
            <person name="Baronian K."/>
            <person name="Beier S."/>
            <person name="Bleykasten C."/>
            <person name="Bode R."/>
            <person name="Casaregola S."/>
            <person name="Despons L."/>
            <person name="Fairhead C."/>
            <person name="Giersberg M."/>
            <person name="Gierski P."/>
            <person name="Hahnel U."/>
            <person name="Hartmann A."/>
            <person name="Jankowska D."/>
            <person name="Jubin C."/>
            <person name="Jung P."/>
            <person name="Lafontaine I."/>
            <person name="Leh-Louis V."/>
            <person name="Lemaire M."/>
            <person name="Marcet-Houben M."/>
            <person name="Mascher M."/>
            <person name="Morel G."/>
            <person name="Richard G.-F."/>
            <person name="Riechen J."/>
            <person name="Sacerdot C."/>
            <person name="Sarkar A."/>
            <person name="Savel G."/>
            <person name="Schacherer J."/>
            <person name="Sherman D."/>
            <person name="Straub M.-L."/>
            <person name="Stein N."/>
            <person name="Thierry A."/>
            <person name="Trautwein-Schult A."/>
            <person name="Westhof E."/>
            <person name="Worch S."/>
            <person name="Dujon B."/>
            <person name="Souciet J.-L."/>
            <person name="Wincker P."/>
            <person name="Scholz U."/>
            <person name="Neuveglise N."/>
        </authorList>
    </citation>
    <scope>NUCLEOTIDE SEQUENCE</scope>
    <source>
        <strain evidence="15">LS3</strain>
    </source>
</reference>
<keyword evidence="11 13" id="KW-0472">Membrane</keyword>
<dbReference type="Pfam" id="PF08030">
    <property type="entry name" value="NAD_binding_6"/>
    <property type="match status" value="1"/>
</dbReference>
<feature type="transmembrane region" description="Helical" evidence="13">
    <location>
        <begin position="290"/>
        <end position="310"/>
    </location>
</feature>
<dbReference type="GO" id="GO:0006826">
    <property type="term" value="P:iron ion transport"/>
    <property type="evidence" value="ECO:0007669"/>
    <property type="project" value="TreeGrafter"/>
</dbReference>
<evidence type="ECO:0000256" key="4">
    <source>
        <dbReference type="ARBA" id="ARBA00022630"/>
    </source>
</evidence>
<dbReference type="GO" id="GO:0005886">
    <property type="term" value="C:plasma membrane"/>
    <property type="evidence" value="ECO:0007669"/>
    <property type="project" value="TreeGrafter"/>
</dbReference>
<evidence type="ECO:0000256" key="6">
    <source>
        <dbReference type="ARBA" id="ARBA00022827"/>
    </source>
</evidence>
<name>A0A060TAD4_BLAAD</name>
<dbReference type="PANTHER" id="PTHR32361">
    <property type="entry name" value="FERRIC/CUPRIC REDUCTASE TRANSMEMBRANE COMPONENT"/>
    <property type="match status" value="1"/>
</dbReference>
<evidence type="ECO:0000256" key="10">
    <source>
        <dbReference type="ARBA" id="ARBA00023065"/>
    </source>
</evidence>
<dbReference type="CDD" id="cd06186">
    <property type="entry name" value="NOX_Duox_like_FAD_NADP"/>
    <property type="match status" value="1"/>
</dbReference>
<evidence type="ECO:0000256" key="5">
    <source>
        <dbReference type="ARBA" id="ARBA00022692"/>
    </source>
</evidence>
<dbReference type="InterPro" id="IPR039261">
    <property type="entry name" value="FNR_nucleotide-bd"/>
</dbReference>
<dbReference type="PANTHER" id="PTHR32361:SF9">
    <property type="entry name" value="FERRIC REDUCTASE TRANSMEMBRANE COMPONENT 3-RELATED"/>
    <property type="match status" value="1"/>
</dbReference>
<evidence type="ECO:0000256" key="9">
    <source>
        <dbReference type="ARBA" id="ARBA00023002"/>
    </source>
</evidence>
<evidence type="ECO:0000256" key="12">
    <source>
        <dbReference type="ARBA" id="ARBA00023180"/>
    </source>
</evidence>
<evidence type="ECO:0000256" key="11">
    <source>
        <dbReference type="ARBA" id="ARBA00023136"/>
    </source>
</evidence>
<feature type="transmembrane region" description="Helical" evidence="13">
    <location>
        <begin position="203"/>
        <end position="222"/>
    </location>
</feature>
<keyword evidence="4" id="KW-0285">Flavoprotein</keyword>
<feature type="transmembrane region" description="Helical" evidence="13">
    <location>
        <begin position="345"/>
        <end position="364"/>
    </location>
</feature>
<feature type="transmembrane region" description="Helical" evidence="13">
    <location>
        <begin position="242"/>
        <end position="260"/>
    </location>
</feature>
<keyword evidence="3" id="KW-0813">Transport</keyword>
<evidence type="ECO:0000256" key="3">
    <source>
        <dbReference type="ARBA" id="ARBA00022448"/>
    </source>
</evidence>
<sequence>MDKKRSIALVTTLALGRANASGYESCISSAAGQIAKCPDQSMDCLCHASGFVQELITCVREQPQSSPVPGSAIVAEVCGEHRRSIEKRKLDPRGLFRKRDWGEETDPEIEALNHQVKMNGRQNGMMSRNYASGMLIFLALVIVLRTISNIAYKASRKMLQAFDTPLSRKIRKHLLLPATAGTKHSHPHYAGPYSFNIPTRAQTLILVAYYIINFVIYFPNYTIVKYPYDQSLYHSTQLSSMIADRAGIIAISQFPFLLLFGGRNNFLIWVTGWPLDYFNVLHKWIGRNMVINLIIHAICYTVYCALYGSYSSEWTWPIWYWGFIGLLAGGIIVGQSVHYLRALKYELFLIVHILLAVLFTIAAWKHLEELVMMEYVYAAVACWCFDRLLRLVRIVWSGVRSKAIVTLKDDNIIEIDMEYSRRWKPFAGAYVFVHFLRWNRFWQNHPFTVIESPKETNGRIKILARTKAGITNHTKTFLEQQPGKSTEIGVLIEGPYGTKHHLQRYERIVLVAGGIGVTGVYCYAHDLRRKEQSKQRISFVWVVPDERPLKWFAEELSYLAEDPRFDVEVYINHQQGMISGPDSSEGDSSSIDEVVETTDGAKEKNENDVSPVESSAELHHRVQKLYQTPDLYNRVKNVIREEDSMTAFMVCGPGTMNDCVRKSVRDNLVDAKSRVDYFEEAFSW</sequence>
<dbReference type="Pfam" id="PF01794">
    <property type="entry name" value="Ferric_reduct"/>
    <property type="match status" value="1"/>
</dbReference>
<dbReference type="PhylomeDB" id="A0A060TAD4"/>
<keyword evidence="12" id="KW-0325">Glycoprotein</keyword>
<comment type="similarity">
    <text evidence="2">Belongs to the ferric reductase (FRE) family.</text>
</comment>
<dbReference type="Pfam" id="PF08022">
    <property type="entry name" value="FAD_binding_8"/>
    <property type="match status" value="1"/>
</dbReference>
<evidence type="ECO:0000256" key="1">
    <source>
        <dbReference type="ARBA" id="ARBA00004141"/>
    </source>
</evidence>
<feature type="transmembrane region" description="Helical" evidence="13">
    <location>
        <begin position="130"/>
        <end position="152"/>
    </location>
</feature>
<keyword evidence="9" id="KW-0560">Oxidoreductase</keyword>
<organism evidence="15">
    <name type="scientific">Blastobotrys adeninivorans</name>
    <name type="common">Yeast</name>
    <name type="synonym">Arxula adeninivorans</name>
    <dbReference type="NCBI Taxonomy" id="409370"/>
    <lineage>
        <taxon>Eukaryota</taxon>
        <taxon>Fungi</taxon>
        <taxon>Dikarya</taxon>
        <taxon>Ascomycota</taxon>
        <taxon>Saccharomycotina</taxon>
        <taxon>Dipodascomycetes</taxon>
        <taxon>Dipodascales</taxon>
        <taxon>Trichomonascaceae</taxon>
        <taxon>Blastobotrys</taxon>
    </lineage>
</organism>
<dbReference type="AlphaFoldDB" id="A0A060TAD4"/>
<dbReference type="SFLD" id="SFLDS00052">
    <property type="entry name" value="Ferric_Reductase_Domain"/>
    <property type="match status" value="1"/>
</dbReference>
<dbReference type="GO" id="GO:0006879">
    <property type="term" value="P:intracellular iron ion homeostasis"/>
    <property type="evidence" value="ECO:0007669"/>
    <property type="project" value="TreeGrafter"/>
</dbReference>
<gene>
    <name evidence="15" type="ORF">GNLVRS02_ARAD1D26136g</name>
</gene>
<evidence type="ECO:0000256" key="2">
    <source>
        <dbReference type="ARBA" id="ARBA00006278"/>
    </source>
</evidence>
<dbReference type="GO" id="GO:0000293">
    <property type="term" value="F:ferric-chelate reductase activity"/>
    <property type="evidence" value="ECO:0007669"/>
    <property type="project" value="UniProtKB-ARBA"/>
</dbReference>
<dbReference type="InterPro" id="IPR013130">
    <property type="entry name" value="Fe3_Rdtase_TM_dom"/>
</dbReference>
<dbReference type="InterPro" id="IPR017927">
    <property type="entry name" value="FAD-bd_FR_type"/>
</dbReference>
<keyword evidence="8 13" id="KW-1133">Transmembrane helix</keyword>
<evidence type="ECO:0000256" key="13">
    <source>
        <dbReference type="SAM" id="Phobius"/>
    </source>
</evidence>
<evidence type="ECO:0000313" key="15">
    <source>
        <dbReference type="EMBL" id="CDP38070.1"/>
    </source>
</evidence>
<evidence type="ECO:0000256" key="7">
    <source>
        <dbReference type="ARBA" id="ARBA00022982"/>
    </source>
</evidence>
<dbReference type="SUPFAM" id="SSF52343">
    <property type="entry name" value="Ferredoxin reductase-like, C-terminal NADP-linked domain"/>
    <property type="match status" value="1"/>
</dbReference>
<comment type="subcellular location">
    <subcellularLocation>
        <location evidence="1">Membrane</location>
        <topology evidence="1">Multi-pass membrane protein</topology>
    </subcellularLocation>
</comment>
<dbReference type="InterPro" id="IPR013112">
    <property type="entry name" value="FAD-bd_8"/>
</dbReference>
<proteinExistence type="inferred from homology"/>
<evidence type="ECO:0000259" key="14">
    <source>
        <dbReference type="PROSITE" id="PS51384"/>
    </source>
</evidence>
<dbReference type="GO" id="GO:0015677">
    <property type="term" value="P:copper ion import"/>
    <property type="evidence" value="ECO:0007669"/>
    <property type="project" value="TreeGrafter"/>
</dbReference>
<evidence type="ECO:0000256" key="8">
    <source>
        <dbReference type="ARBA" id="ARBA00022989"/>
    </source>
</evidence>
<keyword evidence="10" id="KW-0406">Ion transport</keyword>
<dbReference type="PROSITE" id="PS51384">
    <property type="entry name" value="FAD_FR"/>
    <property type="match status" value="1"/>
</dbReference>
<dbReference type="InterPro" id="IPR051410">
    <property type="entry name" value="Ferric/Cupric_Reductase"/>
</dbReference>
<dbReference type="InterPro" id="IPR013121">
    <property type="entry name" value="Fe_red_NAD-bd_6"/>
</dbReference>
<dbReference type="SFLD" id="SFLDG01168">
    <property type="entry name" value="Ferric_reductase_subgroup_(FRE"/>
    <property type="match status" value="1"/>
</dbReference>
<dbReference type="EMBL" id="HG937694">
    <property type="protein sequence ID" value="CDP38070.1"/>
    <property type="molecule type" value="Genomic_DNA"/>
</dbReference>
<feature type="transmembrane region" description="Helical" evidence="13">
    <location>
        <begin position="316"/>
        <end position="333"/>
    </location>
</feature>
<reference evidence="15" key="1">
    <citation type="submission" date="2014-02" db="EMBL/GenBank/DDBJ databases">
        <authorList>
            <person name="Genoscope - CEA"/>
        </authorList>
    </citation>
    <scope>NUCLEOTIDE SEQUENCE</scope>
    <source>
        <strain evidence="15">LS3</strain>
    </source>
</reference>